<feature type="transmembrane region" description="Helical" evidence="7">
    <location>
        <begin position="327"/>
        <end position="349"/>
    </location>
</feature>
<keyword evidence="5" id="KW-0418">Kinase</keyword>
<dbReference type="RefSeq" id="WP_117707007.1">
    <property type="nucleotide sequence ID" value="NZ_JAJCKC010000014.1"/>
</dbReference>
<dbReference type="PRINTS" id="PR00344">
    <property type="entry name" value="BCTRLSENSOR"/>
</dbReference>
<protein>
    <recommendedName>
        <fullName evidence="2">histidine kinase</fullName>
        <ecNumber evidence="2">2.7.13.3</ecNumber>
    </recommendedName>
</protein>
<dbReference type="Pfam" id="PF00512">
    <property type="entry name" value="HisKA"/>
    <property type="match status" value="1"/>
</dbReference>
<dbReference type="InterPro" id="IPR036097">
    <property type="entry name" value="HisK_dim/P_sf"/>
</dbReference>
<keyword evidence="7" id="KW-1133">Transmembrane helix</keyword>
<evidence type="ECO:0000256" key="2">
    <source>
        <dbReference type="ARBA" id="ARBA00012438"/>
    </source>
</evidence>
<proteinExistence type="predicted"/>
<evidence type="ECO:0000256" key="1">
    <source>
        <dbReference type="ARBA" id="ARBA00000085"/>
    </source>
</evidence>
<evidence type="ECO:0000313" key="10">
    <source>
        <dbReference type="Proteomes" id="UP000286003"/>
    </source>
</evidence>
<evidence type="ECO:0000256" key="7">
    <source>
        <dbReference type="SAM" id="Phobius"/>
    </source>
</evidence>
<dbReference type="GO" id="GO:0000155">
    <property type="term" value="F:phosphorelay sensor kinase activity"/>
    <property type="evidence" value="ECO:0007669"/>
    <property type="project" value="InterPro"/>
</dbReference>
<dbReference type="SMART" id="SM00387">
    <property type="entry name" value="HATPase_c"/>
    <property type="match status" value="1"/>
</dbReference>
<dbReference type="EC" id="2.7.13.3" evidence="2"/>
<dbReference type="CDD" id="cd00082">
    <property type="entry name" value="HisKA"/>
    <property type="match status" value="1"/>
</dbReference>
<dbReference type="InterPro" id="IPR005467">
    <property type="entry name" value="His_kinase_dom"/>
</dbReference>
<keyword evidence="6" id="KW-0902">Two-component regulatory system</keyword>
<evidence type="ECO:0000256" key="5">
    <source>
        <dbReference type="ARBA" id="ARBA00022777"/>
    </source>
</evidence>
<name>A0AB37M5K8_9BACE</name>
<dbReference type="Gene3D" id="1.25.40.10">
    <property type="entry name" value="Tetratricopeptide repeat domain"/>
    <property type="match status" value="2"/>
</dbReference>
<dbReference type="SUPFAM" id="SSF48452">
    <property type="entry name" value="TPR-like"/>
    <property type="match status" value="2"/>
</dbReference>
<dbReference type="InterPro" id="IPR003594">
    <property type="entry name" value="HATPase_dom"/>
</dbReference>
<dbReference type="SUPFAM" id="SSF47384">
    <property type="entry name" value="Homodimeric domain of signal transducing histidine kinase"/>
    <property type="match status" value="1"/>
</dbReference>
<organism evidence="9 10">
    <name type="scientific">Bacteroides intestinalis</name>
    <dbReference type="NCBI Taxonomy" id="329854"/>
    <lineage>
        <taxon>Bacteria</taxon>
        <taxon>Pseudomonadati</taxon>
        <taxon>Bacteroidota</taxon>
        <taxon>Bacteroidia</taxon>
        <taxon>Bacteroidales</taxon>
        <taxon>Bacteroidaceae</taxon>
        <taxon>Bacteroides</taxon>
    </lineage>
</organism>
<accession>A0AB37M5K8</accession>
<evidence type="ECO:0000256" key="6">
    <source>
        <dbReference type="ARBA" id="ARBA00023012"/>
    </source>
</evidence>
<evidence type="ECO:0000256" key="4">
    <source>
        <dbReference type="ARBA" id="ARBA00022679"/>
    </source>
</evidence>
<dbReference type="EMBL" id="QRQM01000041">
    <property type="protein sequence ID" value="RHN02038.1"/>
    <property type="molecule type" value="Genomic_DNA"/>
</dbReference>
<keyword evidence="4" id="KW-0808">Transferase</keyword>
<dbReference type="PROSITE" id="PS50109">
    <property type="entry name" value="HIS_KIN"/>
    <property type="match status" value="1"/>
</dbReference>
<dbReference type="Proteomes" id="UP000286003">
    <property type="component" value="Unassembled WGS sequence"/>
</dbReference>
<dbReference type="AlphaFoldDB" id="A0AB37M5K8"/>
<evidence type="ECO:0000256" key="3">
    <source>
        <dbReference type="ARBA" id="ARBA00022553"/>
    </source>
</evidence>
<dbReference type="SMART" id="SM00388">
    <property type="entry name" value="HisKA"/>
    <property type="match status" value="1"/>
</dbReference>
<dbReference type="Gene3D" id="1.10.287.130">
    <property type="match status" value="1"/>
</dbReference>
<keyword evidence="7" id="KW-0812">Transmembrane</keyword>
<dbReference type="InterPro" id="IPR004358">
    <property type="entry name" value="Sig_transdc_His_kin-like_C"/>
</dbReference>
<keyword evidence="7" id="KW-0472">Membrane</keyword>
<sequence>MLFYSTSYIQSANLDLVDERIHLMEYLMDNNLAYSQEVRLHDIAQWEDELVDVFRNKKDYKHMFLMQQMAAYALVSDGHINEALEKANAMLQQATLMKYDIGIAISHYAIGDTYLNANMTNEAIEEYEIAMQKLYKIADSEKLQEKVLIQLIPTLIRLGRLNEAKDYLEQIEQVKDYRHSRFIENIFQAYYYLHTNNLEQAREYIQEAEEWYEYYPFFFHSSILKYIQAEYAKQVEDDEQAIKLYNELTVSTSSANVYNRYLKMKNSLARLYTKRGRAKEACEIFQDINAARDSINARNYSSQINLLRTIYQVDRLEMDNQNERNRLLFYSIMGCILILSISIASVLYIRKINKRLIASRLKLEKARQIAENSIRTKSVFLSNMSHEIRTPLNALSGFSAILTDANIDISTRQQCNEIIQQNSDLLLKLIDDVVDLSSLEIGKMQFLFANNNAVAICRNVVDTVEKIKQTSASVLFQTSLENLEIYTDEARLQQLLINLLINATKFTTEGSITLSLEKQSEEVALFAVSDTGCGIAPEKQGAIFNRFEKLNENAQGSGLGLSICQLIVERFGGKIWIDPEYKNGSRFLFTHPIVSTSRKEVSE</sequence>
<evidence type="ECO:0000259" key="8">
    <source>
        <dbReference type="PROSITE" id="PS50109"/>
    </source>
</evidence>
<gene>
    <name evidence="9" type="ORF">DWZ32_22285</name>
</gene>
<keyword evidence="3" id="KW-0597">Phosphoprotein</keyword>
<feature type="domain" description="Histidine kinase" evidence="8">
    <location>
        <begin position="383"/>
        <end position="595"/>
    </location>
</feature>
<comment type="caution">
    <text evidence="9">The sequence shown here is derived from an EMBL/GenBank/DDBJ whole genome shotgun (WGS) entry which is preliminary data.</text>
</comment>
<dbReference type="InterPro" id="IPR011990">
    <property type="entry name" value="TPR-like_helical_dom_sf"/>
</dbReference>
<dbReference type="InterPro" id="IPR050736">
    <property type="entry name" value="Sensor_HK_Regulatory"/>
</dbReference>
<dbReference type="SUPFAM" id="SSF55874">
    <property type="entry name" value="ATPase domain of HSP90 chaperone/DNA topoisomerase II/histidine kinase"/>
    <property type="match status" value="1"/>
</dbReference>
<dbReference type="InterPro" id="IPR036890">
    <property type="entry name" value="HATPase_C_sf"/>
</dbReference>
<dbReference type="Gene3D" id="3.30.565.10">
    <property type="entry name" value="Histidine kinase-like ATPase, C-terminal domain"/>
    <property type="match status" value="1"/>
</dbReference>
<comment type="catalytic activity">
    <reaction evidence="1">
        <text>ATP + protein L-histidine = ADP + protein N-phospho-L-histidine.</text>
        <dbReference type="EC" id="2.7.13.3"/>
    </reaction>
</comment>
<reference evidence="9 10" key="1">
    <citation type="submission" date="2018-08" db="EMBL/GenBank/DDBJ databases">
        <title>A genome reference for cultivated species of the human gut microbiota.</title>
        <authorList>
            <person name="Zou Y."/>
            <person name="Xue W."/>
            <person name="Luo G."/>
        </authorList>
    </citation>
    <scope>NUCLEOTIDE SEQUENCE [LARGE SCALE GENOMIC DNA]</scope>
    <source>
        <strain evidence="9 10">AF31-23</strain>
    </source>
</reference>
<dbReference type="PANTHER" id="PTHR43711:SF26">
    <property type="entry name" value="SENSOR HISTIDINE KINASE RCSC"/>
    <property type="match status" value="1"/>
</dbReference>
<dbReference type="PANTHER" id="PTHR43711">
    <property type="entry name" value="TWO-COMPONENT HISTIDINE KINASE"/>
    <property type="match status" value="1"/>
</dbReference>
<dbReference type="Pfam" id="PF02518">
    <property type="entry name" value="HATPase_c"/>
    <property type="match status" value="1"/>
</dbReference>
<dbReference type="InterPro" id="IPR003661">
    <property type="entry name" value="HisK_dim/P_dom"/>
</dbReference>
<evidence type="ECO:0000313" key="9">
    <source>
        <dbReference type="EMBL" id="RHN02038.1"/>
    </source>
</evidence>